<organism evidence="2 3">
    <name type="scientific">Pseudocalidococcus azoricus BACA0444</name>
    <dbReference type="NCBI Taxonomy" id="2918990"/>
    <lineage>
        <taxon>Bacteria</taxon>
        <taxon>Bacillati</taxon>
        <taxon>Cyanobacteriota</taxon>
        <taxon>Cyanophyceae</taxon>
        <taxon>Acaryochloridales</taxon>
        <taxon>Thermosynechococcaceae</taxon>
        <taxon>Pseudocalidococcus</taxon>
        <taxon>Pseudocalidococcus azoricus</taxon>
    </lineage>
</organism>
<accession>A0AAE4K0J3</accession>
<dbReference type="AlphaFoldDB" id="A0AAE4K0J3"/>
<name>A0AAE4K0J3_9CYAN</name>
<dbReference type="InterPro" id="IPR008984">
    <property type="entry name" value="SMAD_FHA_dom_sf"/>
</dbReference>
<dbReference type="RefSeq" id="WP_322879250.1">
    <property type="nucleotide sequence ID" value="NZ_JAVMIP010000020.1"/>
</dbReference>
<proteinExistence type="predicted"/>
<dbReference type="Pfam" id="PF00498">
    <property type="entry name" value="FHA"/>
    <property type="match status" value="1"/>
</dbReference>
<dbReference type="InterPro" id="IPR000253">
    <property type="entry name" value="FHA_dom"/>
</dbReference>
<gene>
    <name evidence="2" type="ORF">RIF25_14615</name>
</gene>
<feature type="domain" description="FHA" evidence="1">
    <location>
        <begin position="31"/>
        <end position="84"/>
    </location>
</feature>
<comment type="caution">
    <text evidence="2">The sequence shown here is derived from an EMBL/GenBank/DDBJ whole genome shotgun (WGS) entry which is preliminary data.</text>
</comment>
<dbReference type="Gene3D" id="2.60.200.20">
    <property type="match status" value="1"/>
</dbReference>
<evidence type="ECO:0000313" key="3">
    <source>
        <dbReference type="Proteomes" id="UP001268256"/>
    </source>
</evidence>
<dbReference type="SMART" id="SM00240">
    <property type="entry name" value="FHA"/>
    <property type="match status" value="1"/>
</dbReference>
<dbReference type="SUPFAM" id="SSF49879">
    <property type="entry name" value="SMAD/FHA domain"/>
    <property type="match status" value="1"/>
</dbReference>
<dbReference type="CDD" id="cd00060">
    <property type="entry name" value="FHA"/>
    <property type="match status" value="1"/>
</dbReference>
<evidence type="ECO:0000259" key="1">
    <source>
        <dbReference type="PROSITE" id="PS50006"/>
    </source>
</evidence>
<reference evidence="3" key="1">
    <citation type="submission" date="2023-07" db="EMBL/GenBank/DDBJ databases">
        <authorList>
            <person name="Luz R."/>
            <person name="Cordeiro R."/>
            <person name="Fonseca A."/>
            <person name="Goncalves V."/>
        </authorList>
    </citation>
    <scope>NUCLEOTIDE SEQUENCE [LARGE SCALE GENOMIC DNA]</scope>
    <source>
        <strain evidence="3">BACA0444</strain>
    </source>
</reference>
<dbReference type="PROSITE" id="PS50006">
    <property type="entry name" value="FHA_DOMAIN"/>
    <property type="match status" value="1"/>
</dbReference>
<sequence>MDAPSIHQAWLVLYQKGEVVAKHSLEGQLAWNIGRSKECDITVPDQYVSRIQAVLKCIPGEPLPTYTIQDISSRNGTLINGVKSQGAACLYHGDIIMMGDTDMVFRCPALTKSILEELQAQSEEGSAPN</sequence>
<keyword evidence="3" id="KW-1185">Reference proteome</keyword>
<dbReference type="EMBL" id="JAVMIP010000020">
    <property type="protein sequence ID" value="MDS3862032.1"/>
    <property type="molecule type" value="Genomic_DNA"/>
</dbReference>
<dbReference type="Proteomes" id="UP001268256">
    <property type="component" value="Unassembled WGS sequence"/>
</dbReference>
<protein>
    <submittedName>
        <fullName evidence="2">FHA domain-containing protein</fullName>
    </submittedName>
</protein>
<evidence type="ECO:0000313" key="2">
    <source>
        <dbReference type="EMBL" id="MDS3862032.1"/>
    </source>
</evidence>